<dbReference type="PANTHER" id="PTHR43434:SF20">
    <property type="entry name" value="5'-NUCLEOTIDASE"/>
    <property type="match status" value="1"/>
</dbReference>
<gene>
    <name evidence="1" type="ORF">OCV88_00905</name>
</gene>
<dbReference type="Gene3D" id="3.40.50.1000">
    <property type="entry name" value="HAD superfamily/HAD-like"/>
    <property type="match status" value="1"/>
</dbReference>
<dbReference type="SFLD" id="SFLDG01135">
    <property type="entry name" value="C1.5.6:_HAD__Beta-PGM__Phospha"/>
    <property type="match status" value="1"/>
</dbReference>
<dbReference type="InterPro" id="IPR036412">
    <property type="entry name" value="HAD-like_sf"/>
</dbReference>
<dbReference type="SFLD" id="SFLDS00003">
    <property type="entry name" value="Haloacid_Dehalogenase"/>
    <property type="match status" value="1"/>
</dbReference>
<accession>A0ABT2TGP1</accession>
<dbReference type="InterPro" id="IPR041492">
    <property type="entry name" value="HAD_2"/>
</dbReference>
<evidence type="ECO:0000313" key="1">
    <source>
        <dbReference type="EMBL" id="MCU6760891.1"/>
    </source>
</evidence>
<dbReference type="Pfam" id="PF13419">
    <property type="entry name" value="HAD_2"/>
    <property type="match status" value="1"/>
</dbReference>
<proteinExistence type="predicted"/>
<name>A0ABT2TGP1_9FIRM</name>
<protein>
    <submittedName>
        <fullName evidence="1">HAD hydrolase-like protein</fullName>
    </submittedName>
</protein>
<dbReference type="EMBL" id="JAOQJQ010000001">
    <property type="protein sequence ID" value="MCU6760891.1"/>
    <property type="molecule type" value="Genomic_DNA"/>
</dbReference>
<dbReference type="SFLD" id="SFLDG01129">
    <property type="entry name" value="C1.5:_HAD__Beta-PGM__Phosphata"/>
    <property type="match status" value="1"/>
</dbReference>
<organism evidence="1 2">
    <name type="scientific">Brotonthovivens ammoniilytica</name>
    <dbReference type="NCBI Taxonomy" id="2981725"/>
    <lineage>
        <taxon>Bacteria</taxon>
        <taxon>Bacillati</taxon>
        <taxon>Bacillota</taxon>
        <taxon>Clostridia</taxon>
        <taxon>Lachnospirales</taxon>
        <taxon>Lachnospiraceae</taxon>
        <taxon>Brotonthovivens</taxon>
    </lineage>
</organism>
<comment type="caution">
    <text evidence="1">The sequence shown here is derived from an EMBL/GenBank/DDBJ whole genome shotgun (WGS) entry which is preliminary data.</text>
</comment>
<dbReference type="InterPro" id="IPR050155">
    <property type="entry name" value="HAD-like_hydrolase_sf"/>
</dbReference>
<dbReference type="Proteomes" id="UP001652442">
    <property type="component" value="Unassembled WGS sequence"/>
</dbReference>
<sequence>MSRQYDYIFWDLDGTIMDTFEGISAGLQYALAFFGIRETDESIIRTFIGPPLRDSIPQRYALDRYQTEVAVEKYREFYEDGGMFLCRPYPGVVKVLEKLKKQGYRQIVTSSKPEVMCRKILEKFKLTDFFDAIVGASLDGKIDTKQEVLEEAFRRMSLNDRSRVVLIGDTKYDAQGARLAGIACIGITYGFGSRQDFCEYEPAAVFDSIEEAEGYINKN</sequence>
<dbReference type="PANTHER" id="PTHR43434">
    <property type="entry name" value="PHOSPHOGLYCOLATE PHOSPHATASE"/>
    <property type="match status" value="1"/>
</dbReference>
<dbReference type="InterPro" id="IPR023214">
    <property type="entry name" value="HAD_sf"/>
</dbReference>
<dbReference type="RefSeq" id="WP_158423771.1">
    <property type="nucleotide sequence ID" value="NZ_JAOQJQ010000001.1"/>
</dbReference>
<dbReference type="Gene3D" id="1.10.150.240">
    <property type="entry name" value="Putative phosphatase, domain 2"/>
    <property type="match status" value="1"/>
</dbReference>
<evidence type="ECO:0000313" key="2">
    <source>
        <dbReference type="Proteomes" id="UP001652442"/>
    </source>
</evidence>
<reference evidence="1 2" key="1">
    <citation type="journal article" date="2021" name="ISME Commun">
        <title>Automated analysis of genomic sequences facilitates high-throughput and comprehensive description of bacteria.</title>
        <authorList>
            <person name="Hitch T.C.A."/>
        </authorList>
    </citation>
    <scope>NUCLEOTIDE SEQUENCE [LARGE SCALE GENOMIC DNA]</scope>
    <source>
        <strain evidence="1 2">Sanger_109</strain>
    </source>
</reference>
<keyword evidence="2" id="KW-1185">Reference proteome</keyword>
<dbReference type="SUPFAM" id="SSF56784">
    <property type="entry name" value="HAD-like"/>
    <property type="match status" value="1"/>
</dbReference>
<dbReference type="InterPro" id="IPR023198">
    <property type="entry name" value="PGP-like_dom2"/>
</dbReference>